<dbReference type="EMBL" id="KB202444">
    <property type="protein sequence ID" value="ESO90400.1"/>
    <property type="molecule type" value="Genomic_DNA"/>
</dbReference>
<dbReference type="AlphaFoldDB" id="V4A5Z2"/>
<dbReference type="GeneID" id="20239711"/>
<keyword evidence="3" id="KW-1185">Reference proteome</keyword>
<dbReference type="KEGG" id="lgi:LOTGIDRAFT_164330"/>
<feature type="chain" id="PRO_5004716613" description="DUF19 domain-containing protein" evidence="1">
    <location>
        <begin position="24"/>
        <end position="224"/>
    </location>
</feature>
<proteinExistence type="predicted"/>
<keyword evidence="1" id="KW-0732">Signal</keyword>
<name>V4A5Z2_LOTGI</name>
<evidence type="ECO:0000313" key="2">
    <source>
        <dbReference type="EMBL" id="ESO90400.1"/>
    </source>
</evidence>
<evidence type="ECO:0008006" key="4">
    <source>
        <dbReference type="Google" id="ProtNLM"/>
    </source>
</evidence>
<dbReference type="Proteomes" id="UP000030746">
    <property type="component" value="Unassembled WGS sequence"/>
</dbReference>
<dbReference type="RefSeq" id="XP_009059069.1">
    <property type="nucleotide sequence ID" value="XM_009060821.1"/>
</dbReference>
<sequence length="224" mass="25090">MWYPEMLLGLSLVFLGLFQVSDGLPTYKRSGYRCNENEIYSCLGPISSMVNPLQTDLAAIGKGGDMNGFCLLVSDAQKCINNKLVECYNKNSDLAVQTLNGILGYLCGDGRQVFQEEAKCWDDPDFKDGMAHCQKIAQRRISSSTIIADRCDALVNLNDCLGIMTGRVCNRQAGEFMMEMIYRGLKPAKKFMGCSFGFRLGCKYILRAKVWWTSVNDCDQKQES</sequence>
<dbReference type="CTD" id="20239711"/>
<dbReference type="OrthoDB" id="6052832at2759"/>
<accession>V4A5Z2</accession>
<feature type="signal peptide" evidence="1">
    <location>
        <begin position="1"/>
        <end position="23"/>
    </location>
</feature>
<gene>
    <name evidence="2" type="ORF">LOTGIDRAFT_164330</name>
</gene>
<evidence type="ECO:0000313" key="3">
    <source>
        <dbReference type="Proteomes" id="UP000030746"/>
    </source>
</evidence>
<reference evidence="2 3" key="1">
    <citation type="journal article" date="2013" name="Nature">
        <title>Insights into bilaterian evolution from three spiralian genomes.</title>
        <authorList>
            <person name="Simakov O."/>
            <person name="Marletaz F."/>
            <person name="Cho S.J."/>
            <person name="Edsinger-Gonzales E."/>
            <person name="Havlak P."/>
            <person name="Hellsten U."/>
            <person name="Kuo D.H."/>
            <person name="Larsson T."/>
            <person name="Lv J."/>
            <person name="Arendt D."/>
            <person name="Savage R."/>
            <person name="Osoegawa K."/>
            <person name="de Jong P."/>
            <person name="Grimwood J."/>
            <person name="Chapman J.A."/>
            <person name="Shapiro H."/>
            <person name="Aerts A."/>
            <person name="Otillar R.P."/>
            <person name="Terry A.Y."/>
            <person name="Boore J.L."/>
            <person name="Grigoriev I.V."/>
            <person name="Lindberg D.R."/>
            <person name="Seaver E.C."/>
            <person name="Weisblat D.A."/>
            <person name="Putnam N.H."/>
            <person name="Rokhsar D.S."/>
        </authorList>
    </citation>
    <scope>NUCLEOTIDE SEQUENCE [LARGE SCALE GENOMIC DNA]</scope>
</reference>
<protein>
    <recommendedName>
        <fullName evidence="4">DUF19 domain-containing protein</fullName>
    </recommendedName>
</protein>
<evidence type="ECO:0000256" key="1">
    <source>
        <dbReference type="SAM" id="SignalP"/>
    </source>
</evidence>
<dbReference type="OMA" id="DCTERIL"/>
<dbReference type="HOGENOM" id="CLU_1236287_0_0_1"/>
<organism evidence="2 3">
    <name type="scientific">Lottia gigantea</name>
    <name type="common">Giant owl limpet</name>
    <dbReference type="NCBI Taxonomy" id="225164"/>
    <lineage>
        <taxon>Eukaryota</taxon>
        <taxon>Metazoa</taxon>
        <taxon>Spiralia</taxon>
        <taxon>Lophotrochozoa</taxon>
        <taxon>Mollusca</taxon>
        <taxon>Gastropoda</taxon>
        <taxon>Patellogastropoda</taxon>
        <taxon>Lottioidea</taxon>
        <taxon>Lottiidae</taxon>
        <taxon>Lottia</taxon>
    </lineage>
</organism>